<gene>
    <name evidence="1" type="ORF">PBR_1327</name>
</gene>
<keyword evidence="2" id="KW-1185">Reference proteome</keyword>
<comment type="caution">
    <text evidence="1">The sequence shown here is derived from an EMBL/GenBank/DDBJ whole genome shotgun (WGS) entry which is preliminary data.</text>
</comment>
<feature type="non-terminal residue" evidence="1">
    <location>
        <position position="30"/>
    </location>
</feature>
<reference evidence="1 2" key="1">
    <citation type="journal article" date="2010" name="Microb. Ecol.">
        <title>Comparative genome analysis of Prevotella ruminicola and Prevotella bryantii: insights into their environmental niche.</title>
        <authorList>
            <consortium name="North American Consortium for Rumen Bacteria"/>
            <person name="Purushe J."/>
            <person name="Fouts D.E."/>
            <person name="Morrison M."/>
            <person name="White B.A."/>
            <person name="Mackie R.I."/>
            <person name="Coutinho P.M."/>
            <person name="Henrissat B."/>
            <person name="Nelson K.E."/>
        </authorList>
    </citation>
    <scope>NUCLEOTIDE SEQUENCE [LARGE SCALE GENOMIC DNA]</scope>
    <source>
        <strain evidence="1 2">B14</strain>
    </source>
</reference>
<dbReference type="AlphaFoldDB" id="D8DYG6"/>
<proteinExistence type="predicted"/>
<organism evidence="1 2">
    <name type="scientific">Segatella baroniae B14</name>
    <dbReference type="NCBI Taxonomy" id="752555"/>
    <lineage>
        <taxon>Bacteria</taxon>
        <taxon>Pseudomonadati</taxon>
        <taxon>Bacteroidota</taxon>
        <taxon>Bacteroidia</taxon>
        <taxon>Bacteroidales</taxon>
        <taxon>Prevotellaceae</taxon>
        <taxon>Segatella</taxon>
    </lineage>
</organism>
<evidence type="ECO:0000313" key="2">
    <source>
        <dbReference type="Proteomes" id="UP000004524"/>
    </source>
</evidence>
<sequence length="30" mass="3171">MRKYLLILFIGFVTLPSVAQTGASALSDAS</sequence>
<protein>
    <submittedName>
        <fullName evidence="1">Uncharacterized protein</fullName>
    </submittedName>
</protein>
<name>D8DYG6_9BACT</name>
<accession>D8DYG6</accession>
<evidence type="ECO:0000313" key="1">
    <source>
        <dbReference type="EMBL" id="EFI71490.1"/>
    </source>
</evidence>
<dbReference type="EMBL" id="ADWO01000074">
    <property type="protein sequence ID" value="EFI71490.1"/>
    <property type="molecule type" value="Genomic_DNA"/>
</dbReference>
<dbReference type="Proteomes" id="UP000004524">
    <property type="component" value="Unassembled WGS sequence"/>
</dbReference>